<dbReference type="AlphaFoldDB" id="A0A7Z7FQG1"/>
<evidence type="ECO:0000313" key="1">
    <source>
        <dbReference type="EMBL" id="SDJ49125.1"/>
    </source>
</evidence>
<proteinExistence type="predicted"/>
<dbReference type="EMBL" id="FNDI01000055">
    <property type="protein sequence ID" value="SDJ49125.1"/>
    <property type="molecule type" value="Genomic_DNA"/>
</dbReference>
<dbReference type="RefSeq" id="WP_091790436.1">
    <property type="nucleotide sequence ID" value="NZ_FNDI01000055.1"/>
</dbReference>
<comment type="caution">
    <text evidence="1">The sequence shown here is derived from an EMBL/GenBank/DDBJ whole genome shotgun (WGS) entry which is preliminary data.</text>
</comment>
<dbReference type="Proteomes" id="UP000198900">
    <property type="component" value="Unassembled WGS sequence"/>
</dbReference>
<reference evidence="1" key="1">
    <citation type="submission" date="2016-10" db="EMBL/GenBank/DDBJ databases">
        <authorList>
            <person name="Varghese N."/>
            <person name="Submissions S."/>
        </authorList>
    </citation>
    <scope>NUCLEOTIDE SEQUENCE [LARGE SCALE GENOMIC DNA]</scope>
    <source>
        <strain evidence="1">YR281</strain>
    </source>
</reference>
<protein>
    <submittedName>
        <fullName evidence="1">Uncharacterized protein</fullName>
    </submittedName>
</protein>
<keyword evidence="2" id="KW-1185">Reference proteome</keyword>
<sequence>MKQKRALPAFQTVSQDELRRIWKDYEQTQIRRLVLEVERYRRLIDDIELYRQSIDRAWKDEAGGSLVALYRLRLILKAERERLGILSEPHDK</sequence>
<organism evidence="1 2">
    <name type="scientific">Paraburkholderia steynii</name>
    <dbReference type="NCBI Taxonomy" id="1245441"/>
    <lineage>
        <taxon>Bacteria</taxon>
        <taxon>Pseudomonadati</taxon>
        <taxon>Pseudomonadota</taxon>
        <taxon>Betaproteobacteria</taxon>
        <taxon>Burkholderiales</taxon>
        <taxon>Burkholderiaceae</taxon>
        <taxon>Paraburkholderia</taxon>
    </lineage>
</organism>
<evidence type="ECO:0000313" key="2">
    <source>
        <dbReference type="Proteomes" id="UP000198900"/>
    </source>
</evidence>
<name>A0A7Z7FQG1_9BURK</name>
<gene>
    <name evidence="1" type="ORF">SAMN04487926_15514</name>
</gene>
<accession>A0A7Z7FQG1</accession>